<dbReference type="RefSeq" id="WP_067860357.1">
    <property type="nucleotide sequence ID" value="NZ_CP011502.1"/>
</dbReference>
<feature type="signal peptide" evidence="8">
    <location>
        <begin position="1"/>
        <end position="26"/>
    </location>
</feature>
<dbReference type="PANTHER" id="PTHR43806:SF11">
    <property type="entry name" value="CEREVISIN-RELATED"/>
    <property type="match status" value="1"/>
</dbReference>
<feature type="active site" description="Charge relay system" evidence="5">
    <location>
        <position position="263"/>
    </location>
</feature>
<feature type="domain" description="Peptidase S8/S53" evidence="9">
    <location>
        <begin position="53"/>
        <end position="307"/>
    </location>
</feature>
<evidence type="ECO:0000259" key="9">
    <source>
        <dbReference type="Pfam" id="PF00082"/>
    </source>
</evidence>
<evidence type="ECO:0000256" key="7">
    <source>
        <dbReference type="SAM" id="Phobius"/>
    </source>
</evidence>
<keyword evidence="8" id="KW-0732">Signal</keyword>
<dbReference type="Gene3D" id="3.40.50.200">
    <property type="entry name" value="Peptidase S8/S53 domain"/>
    <property type="match status" value="1"/>
</dbReference>
<evidence type="ECO:0000256" key="8">
    <source>
        <dbReference type="SAM" id="SignalP"/>
    </source>
</evidence>
<feature type="region of interest" description="Disordered" evidence="6">
    <location>
        <begin position="353"/>
        <end position="377"/>
    </location>
</feature>
<dbReference type="EMBL" id="CP011502">
    <property type="protein sequence ID" value="ALX05912.1"/>
    <property type="molecule type" value="Genomic_DNA"/>
</dbReference>
<dbReference type="SUPFAM" id="SSF52743">
    <property type="entry name" value="Subtilisin-like"/>
    <property type="match status" value="1"/>
</dbReference>
<keyword evidence="3 5" id="KW-0378">Hydrolase</keyword>
<evidence type="ECO:0000256" key="2">
    <source>
        <dbReference type="ARBA" id="ARBA00022670"/>
    </source>
</evidence>
<feature type="transmembrane region" description="Helical" evidence="7">
    <location>
        <begin position="384"/>
        <end position="404"/>
    </location>
</feature>
<evidence type="ECO:0000256" key="5">
    <source>
        <dbReference type="PROSITE-ProRule" id="PRU01240"/>
    </source>
</evidence>
<dbReference type="KEGG" id="aer:AERYTH_14990"/>
<gene>
    <name evidence="10" type="ORF">AERYTH_14990</name>
</gene>
<dbReference type="InterPro" id="IPR015500">
    <property type="entry name" value="Peptidase_S8_subtilisin-rel"/>
</dbReference>
<dbReference type="Pfam" id="PF00082">
    <property type="entry name" value="Peptidase_S8"/>
    <property type="match status" value="1"/>
</dbReference>
<name>A0A0U3T5M0_9ACTN</name>
<feature type="compositionally biased region" description="Low complexity" evidence="6">
    <location>
        <begin position="354"/>
        <end position="377"/>
    </location>
</feature>
<dbReference type="GO" id="GO:0006508">
    <property type="term" value="P:proteolysis"/>
    <property type="evidence" value="ECO:0007669"/>
    <property type="project" value="UniProtKB-KW"/>
</dbReference>
<feature type="chain" id="PRO_5006845477" description="Peptidase S8/S53 domain-containing protein" evidence="8">
    <location>
        <begin position="27"/>
        <end position="414"/>
    </location>
</feature>
<dbReference type="STRING" id="2041.AERYTH_14990"/>
<dbReference type="InterPro" id="IPR050131">
    <property type="entry name" value="Peptidase_S8_subtilisin-like"/>
</dbReference>
<reference evidence="10 11" key="1">
    <citation type="journal article" date="1991" name="Int. J. Syst. Bacteriol.">
        <title>Description of the erythromycin-producing bacterium Arthrobacter sp. strain NRRL B-3381 as Aeromicrobium erythreum gen. nov., sp. nov.</title>
        <authorList>
            <person name="Miller E.S."/>
            <person name="Woese C.R."/>
            <person name="Brenner S."/>
        </authorList>
    </citation>
    <scope>NUCLEOTIDE SEQUENCE [LARGE SCALE GENOMIC DNA]</scope>
    <source>
        <strain evidence="10 11">AR18</strain>
    </source>
</reference>
<organism evidence="10 11">
    <name type="scientific">Aeromicrobium erythreum</name>
    <dbReference type="NCBI Taxonomy" id="2041"/>
    <lineage>
        <taxon>Bacteria</taxon>
        <taxon>Bacillati</taxon>
        <taxon>Actinomycetota</taxon>
        <taxon>Actinomycetes</taxon>
        <taxon>Propionibacteriales</taxon>
        <taxon>Nocardioidaceae</taxon>
        <taxon>Aeromicrobium</taxon>
    </lineage>
</organism>
<dbReference type="AlphaFoldDB" id="A0A0U3T5M0"/>
<keyword evidence="7" id="KW-1133">Transmembrane helix</keyword>
<keyword evidence="11" id="KW-1185">Reference proteome</keyword>
<proteinExistence type="inferred from homology"/>
<keyword evidence="4 5" id="KW-0720">Serine protease</keyword>
<protein>
    <recommendedName>
        <fullName evidence="9">Peptidase S8/S53 domain-containing protein</fullName>
    </recommendedName>
</protein>
<dbReference type="PATRIC" id="fig|2041.4.peg.3131"/>
<keyword evidence="2 5" id="KW-0645">Protease</keyword>
<evidence type="ECO:0000256" key="6">
    <source>
        <dbReference type="SAM" id="MobiDB-lite"/>
    </source>
</evidence>
<feature type="active site" description="Charge relay system" evidence="5">
    <location>
        <position position="99"/>
    </location>
</feature>
<dbReference type="Proteomes" id="UP000067689">
    <property type="component" value="Chromosome"/>
</dbReference>
<dbReference type="PRINTS" id="PR00723">
    <property type="entry name" value="SUBTILISIN"/>
</dbReference>
<evidence type="ECO:0000313" key="10">
    <source>
        <dbReference type="EMBL" id="ALX05912.1"/>
    </source>
</evidence>
<accession>A0A0U3T5M0</accession>
<dbReference type="PROSITE" id="PS51892">
    <property type="entry name" value="SUBTILASE"/>
    <property type="match status" value="1"/>
</dbReference>
<comment type="similarity">
    <text evidence="1 5">Belongs to the peptidase S8 family.</text>
</comment>
<sequence length="414" mass="41972">MSRGPGRLAALLVLVVALLAPSTAQASLARYQPDDAWWYSALRLDEVHRETTGKGVKVAIIDGSIDLTVPELRGADITLGRSVTGKKSVSVPGAGAANHGTAMTVLVAGQGNGGVTGVAPDAEVTFYQANRDPYTDSLASPAALIEQAARDGADVISVSLASGDADENDPAVRKAIAAGAVVVAGGGEAGSPGISSPASAPGAVAVGAADRNAKAWSEQPGQRDDLSATLAITAPGVEVPAGASSTERRGAVWTPAYPRTGTSPATAITAGALALVKQKFPDATGNQLVQQLIHSTGRSGDADYFGWERPNGFGILSVRNMLERDPTGWPDENPLTRGVEAAVKTYPLSVYGDSADPAPSAETTTSPAAADTTDAAADDGTGPLPWVLGAVAVLVLVTAGIVVARRHHRPSEEA</sequence>
<keyword evidence="7" id="KW-0812">Transmembrane</keyword>
<evidence type="ECO:0000256" key="4">
    <source>
        <dbReference type="ARBA" id="ARBA00022825"/>
    </source>
</evidence>
<dbReference type="PANTHER" id="PTHR43806">
    <property type="entry name" value="PEPTIDASE S8"/>
    <property type="match status" value="1"/>
</dbReference>
<evidence type="ECO:0000256" key="3">
    <source>
        <dbReference type="ARBA" id="ARBA00022801"/>
    </source>
</evidence>
<dbReference type="OrthoDB" id="5240330at2"/>
<dbReference type="InterPro" id="IPR000209">
    <property type="entry name" value="Peptidase_S8/S53_dom"/>
</dbReference>
<evidence type="ECO:0000256" key="1">
    <source>
        <dbReference type="ARBA" id="ARBA00011073"/>
    </source>
</evidence>
<dbReference type="InterPro" id="IPR036852">
    <property type="entry name" value="Peptidase_S8/S53_dom_sf"/>
</dbReference>
<evidence type="ECO:0000313" key="11">
    <source>
        <dbReference type="Proteomes" id="UP000067689"/>
    </source>
</evidence>
<feature type="active site" description="Charge relay system" evidence="5">
    <location>
        <position position="62"/>
    </location>
</feature>
<keyword evidence="7" id="KW-0472">Membrane</keyword>
<dbReference type="GO" id="GO:0004252">
    <property type="term" value="F:serine-type endopeptidase activity"/>
    <property type="evidence" value="ECO:0007669"/>
    <property type="project" value="UniProtKB-UniRule"/>
</dbReference>